<dbReference type="AlphaFoldDB" id="V4LTH8"/>
<feature type="domain" description="Peptidase C1A papain C-terminal" evidence="6">
    <location>
        <begin position="44"/>
        <end position="194"/>
    </location>
</feature>
<dbReference type="InterPro" id="IPR038765">
    <property type="entry name" value="Papain-like_cys_pep_sf"/>
</dbReference>
<dbReference type="InterPro" id="IPR013128">
    <property type="entry name" value="Peptidase_C1A"/>
</dbReference>
<dbReference type="InterPro" id="IPR039417">
    <property type="entry name" value="Peptidase_C1A_papain-like"/>
</dbReference>
<dbReference type="EMBL" id="KI517435">
    <property type="protein sequence ID" value="ESQ45802.1"/>
    <property type="molecule type" value="Genomic_DNA"/>
</dbReference>
<evidence type="ECO:0000256" key="5">
    <source>
        <dbReference type="ARBA" id="ARBA00023157"/>
    </source>
</evidence>
<name>V4LTH8_EUTSA</name>
<dbReference type="Gramene" id="ESQ45802">
    <property type="protein sequence ID" value="ESQ45802"/>
    <property type="gene ID" value="EUTSA_v100111331mg"/>
</dbReference>
<dbReference type="SMART" id="SM00645">
    <property type="entry name" value="Pept_C1"/>
    <property type="match status" value="1"/>
</dbReference>
<keyword evidence="5" id="KW-1015">Disulfide bond</keyword>
<dbReference type="PRINTS" id="PR00705">
    <property type="entry name" value="PAPAIN"/>
</dbReference>
<keyword evidence="8" id="KW-1185">Reference proteome</keyword>
<organism evidence="7 8">
    <name type="scientific">Eutrema salsugineum</name>
    <name type="common">Saltwater cress</name>
    <name type="synonym">Sisymbrium salsugineum</name>
    <dbReference type="NCBI Taxonomy" id="72664"/>
    <lineage>
        <taxon>Eukaryota</taxon>
        <taxon>Viridiplantae</taxon>
        <taxon>Streptophyta</taxon>
        <taxon>Embryophyta</taxon>
        <taxon>Tracheophyta</taxon>
        <taxon>Spermatophyta</taxon>
        <taxon>Magnoliopsida</taxon>
        <taxon>eudicotyledons</taxon>
        <taxon>Gunneridae</taxon>
        <taxon>Pentapetalae</taxon>
        <taxon>rosids</taxon>
        <taxon>malvids</taxon>
        <taxon>Brassicales</taxon>
        <taxon>Brassicaceae</taxon>
        <taxon>Eutremeae</taxon>
        <taxon>Eutrema</taxon>
    </lineage>
</organism>
<evidence type="ECO:0000313" key="8">
    <source>
        <dbReference type="Proteomes" id="UP000030689"/>
    </source>
</evidence>
<evidence type="ECO:0000259" key="6">
    <source>
        <dbReference type="SMART" id="SM00645"/>
    </source>
</evidence>
<evidence type="ECO:0000256" key="3">
    <source>
        <dbReference type="ARBA" id="ARBA00022801"/>
    </source>
</evidence>
<evidence type="ECO:0000256" key="4">
    <source>
        <dbReference type="ARBA" id="ARBA00022807"/>
    </source>
</evidence>
<dbReference type="KEGG" id="eus:EUTSA_v100111331m"/>
<protein>
    <recommendedName>
        <fullName evidence="6">Peptidase C1A papain C-terminal domain-containing protein</fullName>
    </recommendedName>
</protein>
<dbReference type="CDD" id="cd02248">
    <property type="entry name" value="Peptidase_C1A"/>
    <property type="match status" value="1"/>
</dbReference>
<accession>V4LTH8</accession>
<dbReference type="GO" id="GO:0006508">
    <property type="term" value="P:proteolysis"/>
    <property type="evidence" value="ECO:0007669"/>
    <property type="project" value="UniProtKB-KW"/>
</dbReference>
<proteinExistence type="inferred from homology"/>
<dbReference type="eggNOG" id="KOG1543">
    <property type="taxonomic scope" value="Eukaryota"/>
</dbReference>
<dbReference type="PROSITE" id="PS00139">
    <property type="entry name" value="THIOL_PROTEASE_CYS"/>
    <property type="match status" value="1"/>
</dbReference>
<keyword evidence="3" id="KW-0378">Hydrolase</keyword>
<dbReference type="GO" id="GO:0008234">
    <property type="term" value="F:cysteine-type peptidase activity"/>
    <property type="evidence" value="ECO:0007669"/>
    <property type="project" value="UniProtKB-KW"/>
</dbReference>
<reference evidence="7 8" key="1">
    <citation type="journal article" date="2013" name="Front. Plant Sci.">
        <title>The Reference Genome of the Halophytic Plant Eutrema salsugineum.</title>
        <authorList>
            <person name="Yang R."/>
            <person name="Jarvis D.E."/>
            <person name="Chen H."/>
            <person name="Beilstein M.A."/>
            <person name="Grimwood J."/>
            <person name="Jenkins J."/>
            <person name="Shu S."/>
            <person name="Prochnik S."/>
            <person name="Xin M."/>
            <person name="Ma C."/>
            <person name="Schmutz J."/>
            <person name="Wing R.A."/>
            <person name="Mitchell-Olds T."/>
            <person name="Schumaker K.S."/>
            <person name="Wang X."/>
        </authorList>
    </citation>
    <scope>NUCLEOTIDE SEQUENCE [LARGE SCALE GENOMIC DNA]</scope>
</reference>
<evidence type="ECO:0000256" key="2">
    <source>
        <dbReference type="ARBA" id="ARBA00022670"/>
    </source>
</evidence>
<dbReference type="PANTHER" id="PTHR12411">
    <property type="entry name" value="CYSTEINE PROTEASE FAMILY C1-RELATED"/>
    <property type="match status" value="1"/>
</dbReference>
<comment type="similarity">
    <text evidence="1">Belongs to the peptidase C1 family.</text>
</comment>
<gene>
    <name evidence="7" type="ORF">EUTSA_v100111331mg</name>
</gene>
<evidence type="ECO:0000256" key="1">
    <source>
        <dbReference type="ARBA" id="ARBA00008455"/>
    </source>
</evidence>
<dbReference type="STRING" id="72664.V4LTH8"/>
<dbReference type="InterPro" id="IPR000668">
    <property type="entry name" value="Peptidase_C1A_C"/>
</dbReference>
<dbReference type="OMA" id="GECEINE"/>
<feature type="non-terminal residue" evidence="7">
    <location>
        <position position="194"/>
    </location>
</feature>
<dbReference type="Proteomes" id="UP000030689">
    <property type="component" value="Unassembled WGS sequence"/>
</dbReference>
<evidence type="ECO:0000313" key="7">
    <source>
        <dbReference type="EMBL" id="ESQ45802.1"/>
    </source>
</evidence>
<dbReference type="Gene3D" id="3.90.70.10">
    <property type="entry name" value="Cysteine proteinases"/>
    <property type="match status" value="2"/>
</dbReference>
<sequence length="194" mass="21460">MGKPFTLRLNKFANLTTSEFIQECNVDDGQIKATSSDPENKVQPPVLLDCRQKDAVTNVKNQGICGSCWAFAAAANVEGINFIRTNTLLNLSTQQLVDCDASSKGCLYGYRRRALDVGLLKRNDEEALLTAVATQPVTIGIDARHEDFLFYSGGTLTTENKNCGKKTESRMTIVGYGTESDESKRKFWIVKNSY</sequence>
<keyword evidence="2" id="KW-0645">Protease</keyword>
<dbReference type="SUPFAM" id="SSF54001">
    <property type="entry name" value="Cysteine proteinases"/>
    <property type="match status" value="1"/>
</dbReference>
<dbReference type="Pfam" id="PF00112">
    <property type="entry name" value="Peptidase_C1"/>
    <property type="match status" value="2"/>
</dbReference>
<keyword evidence="4" id="KW-0788">Thiol protease</keyword>
<dbReference type="InterPro" id="IPR000169">
    <property type="entry name" value="Pept_cys_AS"/>
</dbReference>